<comment type="caution">
    <text evidence="2">The sequence shown here is derived from an EMBL/GenBank/DDBJ whole genome shotgun (WGS) entry which is preliminary data.</text>
</comment>
<proteinExistence type="predicted"/>
<dbReference type="Proteomes" id="UP001556692">
    <property type="component" value="Unassembled WGS sequence"/>
</dbReference>
<evidence type="ECO:0000256" key="1">
    <source>
        <dbReference type="SAM" id="MobiDB-lite"/>
    </source>
</evidence>
<dbReference type="EMBL" id="JBDPGJ010000002">
    <property type="protein sequence ID" value="MEX0405534.1"/>
    <property type="molecule type" value="Genomic_DNA"/>
</dbReference>
<accession>A0ABV3SHL5</accession>
<feature type="region of interest" description="Disordered" evidence="1">
    <location>
        <begin position="1"/>
        <end position="21"/>
    </location>
</feature>
<name>A0ABV3SHL5_9HYPH</name>
<feature type="compositionally biased region" description="Basic and acidic residues" evidence="1">
    <location>
        <begin position="1"/>
        <end position="13"/>
    </location>
</feature>
<evidence type="ECO:0000313" key="3">
    <source>
        <dbReference type="Proteomes" id="UP001556692"/>
    </source>
</evidence>
<protein>
    <submittedName>
        <fullName evidence="2">Uncharacterized protein</fullName>
    </submittedName>
</protein>
<organism evidence="2 3">
    <name type="scientific">Aquibium pacificus</name>
    <dbReference type="NCBI Taxonomy" id="3153579"/>
    <lineage>
        <taxon>Bacteria</taxon>
        <taxon>Pseudomonadati</taxon>
        <taxon>Pseudomonadota</taxon>
        <taxon>Alphaproteobacteria</taxon>
        <taxon>Hyphomicrobiales</taxon>
        <taxon>Phyllobacteriaceae</taxon>
        <taxon>Aquibium</taxon>
    </lineage>
</organism>
<keyword evidence="3" id="KW-1185">Reference proteome</keyword>
<gene>
    <name evidence="2" type="ORF">ABGN05_07680</name>
</gene>
<dbReference type="RefSeq" id="WP_367953428.1">
    <property type="nucleotide sequence ID" value="NZ_JBDPGJ010000002.1"/>
</dbReference>
<reference evidence="2 3" key="1">
    <citation type="submission" date="2024-05" db="EMBL/GenBank/DDBJ databases">
        <authorList>
            <person name="Jiang F."/>
        </authorList>
    </citation>
    <scope>NUCLEOTIDE SEQUENCE [LARGE SCALE GENOMIC DNA]</scope>
    <source>
        <strain evidence="2 3">LZ166</strain>
    </source>
</reference>
<evidence type="ECO:0000313" key="2">
    <source>
        <dbReference type="EMBL" id="MEX0405534.1"/>
    </source>
</evidence>
<sequence>MSEDRTSTHDPKSKGRSAVSNGTALFLEADGRSSWAKRFRDLVAGHISDLGGSDCLSEGQRALIRRGAALGTELERMEGRLAEGLPVDLDLYGRLAAHQRRILESIGLVRKAKDVSPPDLKTYLAAKRKAAVS</sequence>